<sequence length="108" mass="12316">MIPQIKKTDSLLTITVDDVSYIEDRYLINHLEANGYFDGSVDRVELSLRYVSHINSLCITEIIHIYNRFGDALRGGEVKMALVDLQPPMLNVLRLMQVGPFLELRPLA</sequence>
<evidence type="ECO:0000313" key="1">
    <source>
        <dbReference type="EMBL" id="KAB2933481.1"/>
    </source>
</evidence>
<dbReference type="RefSeq" id="WP_002773777.1">
    <property type="nucleotide sequence ID" value="NZ_JQDG01000015.1"/>
</dbReference>
<gene>
    <name evidence="1" type="ORF">F9K24_06430</name>
</gene>
<dbReference type="Proteomes" id="UP000460298">
    <property type="component" value="Unassembled WGS sequence"/>
</dbReference>
<dbReference type="Gene3D" id="3.30.750.24">
    <property type="entry name" value="STAS domain"/>
    <property type="match status" value="1"/>
</dbReference>
<evidence type="ECO:0000313" key="2">
    <source>
        <dbReference type="Proteomes" id="UP000460298"/>
    </source>
</evidence>
<evidence type="ECO:0008006" key="3">
    <source>
        <dbReference type="Google" id="ProtNLM"/>
    </source>
</evidence>
<proteinExistence type="predicted"/>
<dbReference type="InterPro" id="IPR036513">
    <property type="entry name" value="STAS_dom_sf"/>
</dbReference>
<reference evidence="1 2" key="1">
    <citation type="submission" date="2019-10" db="EMBL/GenBank/DDBJ databases">
        <title>Extracellular Electron Transfer in a Candidatus Methanoperedens spp. Enrichment Culture.</title>
        <authorList>
            <person name="Berger S."/>
            <person name="Rangel Shaw D."/>
            <person name="Berben T."/>
            <person name="In 'T Zandt M."/>
            <person name="Frank J."/>
            <person name="Reimann J."/>
            <person name="Jetten M.S.M."/>
            <person name="Welte C.U."/>
        </authorList>
    </citation>
    <scope>NUCLEOTIDE SEQUENCE [LARGE SCALE GENOMIC DNA]</scope>
    <source>
        <strain evidence="1">SB12</strain>
    </source>
</reference>
<name>A0A833H2L2_9LEPT</name>
<protein>
    <recommendedName>
        <fullName evidence="3">STAS domain-containing protein</fullName>
    </recommendedName>
</protein>
<dbReference type="EMBL" id="WBUI01000005">
    <property type="protein sequence ID" value="KAB2933481.1"/>
    <property type="molecule type" value="Genomic_DNA"/>
</dbReference>
<dbReference type="SUPFAM" id="SSF52091">
    <property type="entry name" value="SpoIIaa-like"/>
    <property type="match status" value="1"/>
</dbReference>
<comment type="caution">
    <text evidence="1">The sequence shown here is derived from an EMBL/GenBank/DDBJ whole genome shotgun (WGS) entry which is preliminary data.</text>
</comment>
<accession>A0A833H2L2</accession>
<organism evidence="1 2">
    <name type="scientific">Leptonema illini</name>
    <dbReference type="NCBI Taxonomy" id="183"/>
    <lineage>
        <taxon>Bacteria</taxon>
        <taxon>Pseudomonadati</taxon>
        <taxon>Spirochaetota</taxon>
        <taxon>Spirochaetia</taxon>
        <taxon>Leptospirales</taxon>
        <taxon>Leptospiraceae</taxon>
        <taxon>Leptonema</taxon>
    </lineage>
</organism>
<dbReference type="AlphaFoldDB" id="A0A833H2L2"/>